<dbReference type="InterPro" id="IPR036186">
    <property type="entry name" value="Serpin_sf"/>
</dbReference>
<dbReference type="Gene3D" id="2.30.39.10">
    <property type="entry name" value="Alpha-1-antitrypsin, domain 1"/>
    <property type="match status" value="1"/>
</dbReference>
<evidence type="ECO:0000313" key="9">
    <source>
        <dbReference type="Proteomes" id="UP001378592"/>
    </source>
</evidence>
<evidence type="ECO:0000256" key="4">
    <source>
        <dbReference type="RuleBase" id="RU000411"/>
    </source>
</evidence>
<dbReference type="InterPro" id="IPR000215">
    <property type="entry name" value="Serpin_fam"/>
</dbReference>
<evidence type="ECO:0000256" key="5">
    <source>
        <dbReference type="SAM" id="MobiDB-lite"/>
    </source>
</evidence>
<organism evidence="8 9">
    <name type="scientific">Gryllus longicercus</name>
    <dbReference type="NCBI Taxonomy" id="2509291"/>
    <lineage>
        <taxon>Eukaryota</taxon>
        <taxon>Metazoa</taxon>
        <taxon>Ecdysozoa</taxon>
        <taxon>Arthropoda</taxon>
        <taxon>Hexapoda</taxon>
        <taxon>Insecta</taxon>
        <taxon>Pterygota</taxon>
        <taxon>Neoptera</taxon>
        <taxon>Polyneoptera</taxon>
        <taxon>Orthoptera</taxon>
        <taxon>Ensifera</taxon>
        <taxon>Gryllidea</taxon>
        <taxon>Grylloidea</taxon>
        <taxon>Gryllidae</taxon>
        <taxon>Gryllinae</taxon>
        <taxon>Gryllus</taxon>
    </lineage>
</organism>
<evidence type="ECO:0000259" key="7">
    <source>
        <dbReference type="SMART" id="SM00093"/>
    </source>
</evidence>
<dbReference type="SUPFAM" id="SSF56574">
    <property type="entry name" value="Serpins"/>
    <property type="match status" value="1"/>
</dbReference>
<dbReference type="EMBL" id="JAZDUA010000089">
    <property type="protein sequence ID" value="KAK7868673.1"/>
    <property type="molecule type" value="Genomic_DNA"/>
</dbReference>
<keyword evidence="6" id="KW-0732">Signal</keyword>
<dbReference type="Proteomes" id="UP001378592">
    <property type="component" value="Unassembled WGS sequence"/>
</dbReference>
<keyword evidence="3" id="KW-0722">Serine protease inhibitor</keyword>
<dbReference type="InterPro" id="IPR042185">
    <property type="entry name" value="Serpin_sf_2"/>
</dbReference>
<keyword evidence="9" id="KW-1185">Reference proteome</keyword>
<dbReference type="Pfam" id="PF00079">
    <property type="entry name" value="Serpin"/>
    <property type="match status" value="1"/>
</dbReference>
<name>A0AAN9VR44_9ORTH</name>
<dbReference type="GO" id="GO:0004867">
    <property type="term" value="F:serine-type endopeptidase inhibitor activity"/>
    <property type="evidence" value="ECO:0007669"/>
    <property type="project" value="UniProtKB-KW"/>
</dbReference>
<evidence type="ECO:0000256" key="1">
    <source>
        <dbReference type="ARBA" id="ARBA00009500"/>
    </source>
</evidence>
<feature type="domain" description="Serpin" evidence="7">
    <location>
        <begin position="39"/>
        <end position="397"/>
    </location>
</feature>
<dbReference type="InterPro" id="IPR023796">
    <property type="entry name" value="Serpin_dom"/>
</dbReference>
<sequence length="454" mass="49908">MAALRFLTVLSVVFGMTLGQHFLGSGRQHAPNRFNFFDIELLKEVIRQEGAHNFVISPASAKAVLAMLWEGAAGKTAIEIQKALRLEGSSTSHQLIFNSFLKSLKVKHPGTAVEIANQIFVSPEITVNHLYQEALTNIYLSGTQNVEFTNPQLAASTINGWVLKNTHGLIRTLVAPQAMNPQTKALVANALYFRGRWAVPFDKRATTVRCFYPIPSVCKNANFMETVGQHSFANLRDLNAKALEISYQGSKFSMLFLLPNNDIDELLRDLSYQPLNTIIPKLESTTVVVSIPRFAIEFDVDLTASLTNLGIRDLFTPAANLSGMVQKGENVFINKVFQKVVLEIDEEGTVGAAASGAVAVPLQGPTLPRFQASRPFLFFVRDIETGNYLFAGLVEQPELATEPLNSNPPQPNFSTVLKPVSINPVESKIDETTHSNGSPNRRPGDGLDTIRYPV</sequence>
<reference evidence="8 9" key="1">
    <citation type="submission" date="2024-03" db="EMBL/GenBank/DDBJ databases">
        <title>The genome assembly and annotation of the cricket Gryllus longicercus Weissman &amp; Gray.</title>
        <authorList>
            <person name="Szrajer S."/>
            <person name="Gray D."/>
            <person name="Ylla G."/>
        </authorList>
    </citation>
    <scope>NUCLEOTIDE SEQUENCE [LARGE SCALE GENOMIC DNA]</scope>
    <source>
        <strain evidence="8">DAG 2021-001</strain>
        <tissue evidence="8">Whole body minus gut</tissue>
    </source>
</reference>
<proteinExistence type="inferred from homology"/>
<dbReference type="PANTHER" id="PTHR11461:SF211">
    <property type="entry name" value="GH10112P-RELATED"/>
    <property type="match status" value="1"/>
</dbReference>
<comment type="similarity">
    <text evidence="1 4">Belongs to the serpin family.</text>
</comment>
<feature type="signal peptide" evidence="6">
    <location>
        <begin position="1"/>
        <end position="19"/>
    </location>
</feature>
<feature type="region of interest" description="Disordered" evidence="5">
    <location>
        <begin position="429"/>
        <end position="454"/>
    </location>
</feature>
<protein>
    <recommendedName>
        <fullName evidence="7">Serpin domain-containing protein</fullName>
    </recommendedName>
</protein>
<dbReference type="SMART" id="SM00093">
    <property type="entry name" value="SERPIN"/>
    <property type="match status" value="1"/>
</dbReference>
<keyword evidence="2" id="KW-0646">Protease inhibitor</keyword>
<dbReference type="InterPro" id="IPR042178">
    <property type="entry name" value="Serpin_sf_1"/>
</dbReference>
<dbReference type="AlphaFoldDB" id="A0AAN9VR44"/>
<comment type="caution">
    <text evidence="8">The sequence shown here is derived from an EMBL/GenBank/DDBJ whole genome shotgun (WGS) entry which is preliminary data.</text>
</comment>
<dbReference type="Gene3D" id="3.30.497.10">
    <property type="entry name" value="Antithrombin, subunit I, domain 2"/>
    <property type="match status" value="1"/>
</dbReference>
<evidence type="ECO:0000256" key="3">
    <source>
        <dbReference type="ARBA" id="ARBA00022900"/>
    </source>
</evidence>
<dbReference type="PANTHER" id="PTHR11461">
    <property type="entry name" value="SERINE PROTEASE INHIBITOR, SERPIN"/>
    <property type="match status" value="1"/>
</dbReference>
<feature type="chain" id="PRO_5042853530" description="Serpin domain-containing protein" evidence="6">
    <location>
        <begin position="20"/>
        <end position="454"/>
    </location>
</feature>
<evidence type="ECO:0000313" key="8">
    <source>
        <dbReference type="EMBL" id="KAK7868673.1"/>
    </source>
</evidence>
<accession>A0AAN9VR44</accession>
<evidence type="ECO:0000256" key="2">
    <source>
        <dbReference type="ARBA" id="ARBA00022690"/>
    </source>
</evidence>
<gene>
    <name evidence="8" type="ORF">R5R35_006966</name>
</gene>
<dbReference type="GO" id="GO:0005615">
    <property type="term" value="C:extracellular space"/>
    <property type="evidence" value="ECO:0007669"/>
    <property type="project" value="InterPro"/>
</dbReference>
<evidence type="ECO:0000256" key="6">
    <source>
        <dbReference type="SAM" id="SignalP"/>
    </source>
</evidence>